<dbReference type="InterPro" id="IPR033749">
    <property type="entry name" value="Polyprenyl_synt_CS"/>
</dbReference>
<dbReference type="GO" id="GO:0004659">
    <property type="term" value="F:prenyltransferase activity"/>
    <property type="evidence" value="ECO:0007669"/>
    <property type="project" value="InterPro"/>
</dbReference>
<organism evidence="7 8">
    <name type="scientific">Propionibacterium cyclohexanicum</name>
    <dbReference type="NCBI Taxonomy" id="64702"/>
    <lineage>
        <taxon>Bacteria</taxon>
        <taxon>Bacillati</taxon>
        <taxon>Actinomycetota</taxon>
        <taxon>Actinomycetes</taxon>
        <taxon>Propionibacteriales</taxon>
        <taxon>Propionibacteriaceae</taxon>
        <taxon>Propionibacterium</taxon>
    </lineage>
</organism>
<evidence type="ECO:0000256" key="3">
    <source>
        <dbReference type="ARBA" id="ARBA00022679"/>
    </source>
</evidence>
<sequence>MTLAEDEAFRARVEQQLEGVERRLGQVALGADNPFIAEASRHVINAGGKRFRPLLVALTSHLGPQPSDERMELASAVVELTHVASLYHDDVMDEASMRRGVTSANVAYGNSIAIMVGDWLFSRASSLVTQLGTEFVRLQADTFSELVAGQIGEMRGSDAGEDPLSHYLDVIAGKTGALIRTSVLFGAMTSHAEPRVLEALGRFGMQIGMVFQLSDDLIDITSTTTGKTPGTDLREHVATLPILLLDASEDPEDEPLKQLLADDLADDRELARALSMLRASHVIEEARDEIMARAEAARAELAILPQGPARRALDRVCDEVVSRSH</sequence>
<evidence type="ECO:0000313" key="8">
    <source>
        <dbReference type="Proteomes" id="UP000198815"/>
    </source>
</evidence>
<dbReference type="PANTHER" id="PTHR12001">
    <property type="entry name" value="GERANYLGERANYL PYROPHOSPHATE SYNTHASE"/>
    <property type="match status" value="1"/>
</dbReference>
<evidence type="ECO:0000313" key="7">
    <source>
        <dbReference type="EMBL" id="SER94064.1"/>
    </source>
</evidence>
<dbReference type="CDD" id="cd00685">
    <property type="entry name" value="Trans_IPPS_HT"/>
    <property type="match status" value="1"/>
</dbReference>
<protein>
    <submittedName>
        <fullName evidence="7">Heptaprenyl diphosphate synthase</fullName>
    </submittedName>
</protein>
<evidence type="ECO:0000256" key="5">
    <source>
        <dbReference type="ARBA" id="ARBA00022842"/>
    </source>
</evidence>
<dbReference type="EMBL" id="FOGZ01000020">
    <property type="protein sequence ID" value="SER94064.1"/>
    <property type="molecule type" value="Genomic_DNA"/>
</dbReference>
<dbReference type="OrthoDB" id="4497239at2"/>
<dbReference type="RefSeq" id="WP_091970466.1">
    <property type="nucleotide sequence ID" value="NZ_FOGZ01000020.1"/>
</dbReference>
<keyword evidence="4" id="KW-0479">Metal-binding</keyword>
<dbReference type="Gene3D" id="1.10.600.10">
    <property type="entry name" value="Farnesyl Diphosphate Synthase"/>
    <property type="match status" value="1"/>
</dbReference>
<evidence type="ECO:0000256" key="1">
    <source>
        <dbReference type="ARBA" id="ARBA00001946"/>
    </source>
</evidence>
<dbReference type="Pfam" id="PF00348">
    <property type="entry name" value="polyprenyl_synt"/>
    <property type="match status" value="1"/>
</dbReference>
<reference evidence="7 8" key="1">
    <citation type="submission" date="2016-10" db="EMBL/GenBank/DDBJ databases">
        <authorList>
            <person name="de Groot N.N."/>
        </authorList>
    </citation>
    <scope>NUCLEOTIDE SEQUENCE [LARGE SCALE GENOMIC DNA]</scope>
    <source>
        <strain evidence="7 8">DSM 16859</strain>
    </source>
</reference>
<dbReference type="Proteomes" id="UP000198815">
    <property type="component" value="Unassembled WGS sequence"/>
</dbReference>
<dbReference type="AlphaFoldDB" id="A0A1H9TAT8"/>
<dbReference type="STRING" id="64702.SAMN05443377_12025"/>
<accession>A0A1H9TAT8</accession>
<dbReference type="GO" id="GO:0008299">
    <property type="term" value="P:isoprenoid biosynthetic process"/>
    <property type="evidence" value="ECO:0007669"/>
    <property type="project" value="InterPro"/>
</dbReference>
<dbReference type="SFLD" id="SFLDS00005">
    <property type="entry name" value="Isoprenoid_Synthase_Type_I"/>
    <property type="match status" value="1"/>
</dbReference>
<dbReference type="PANTHER" id="PTHR12001:SF69">
    <property type="entry name" value="ALL TRANS-POLYPRENYL-DIPHOSPHATE SYNTHASE PDSS1"/>
    <property type="match status" value="1"/>
</dbReference>
<evidence type="ECO:0000256" key="2">
    <source>
        <dbReference type="ARBA" id="ARBA00006706"/>
    </source>
</evidence>
<name>A0A1H9TAT8_9ACTN</name>
<evidence type="ECO:0000256" key="6">
    <source>
        <dbReference type="RuleBase" id="RU004466"/>
    </source>
</evidence>
<dbReference type="InterPro" id="IPR008949">
    <property type="entry name" value="Isoprenoid_synthase_dom_sf"/>
</dbReference>
<gene>
    <name evidence="7" type="ORF">SAMN05443377_12025</name>
</gene>
<dbReference type="PROSITE" id="PS00444">
    <property type="entry name" value="POLYPRENYL_SYNTHASE_2"/>
    <property type="match status" value="1"/>
</dbReference>
<dbReference type="SUPFAM" id="SSF48576">
    <property type="entry name" value="Terpenoid synthases"/>
    <property type="match status" value="1"/>
</dbReference>
<proteinExistence type="inferred from homology"/>
<comment type="cofactor">
    <cofactor evidence="1">
        <name>Mg(2+)</name>
        <dbReference type="ChEBI" id="CHEBI:18420"/>
    </cofactor>
</comment>
<keyword evidence="5" id="KW-0460">Magnesium</keyword>
<comment type="similarity">
    <text evidence="2 6">Belongs to the FPP/GGPP synthase family.</text>
</comment>
<keyword evidence="3 6" id="KW-0808">Transferase</keyword>
<keyword evidence="8" id="KW-1185">Reference proteome</keyword>
<dbReference type="InterPro" id="IPR000092">
    <property type="entry name" value="Polyprenyl_synt"/>
</dbReference>
<evidence type="ECO:0000256" key="4">
    <source>
        <dbReference type="ARBA" id="ARBA00022723"/>
    </source>
</evidence>
<dbReference type="GO" id="GO:0046872">
    <property type="term" value="F:metal ion binding"/>
    <property type="evidence" value="ECO:0007669"/>
    <property type="project" value="UniProtKB-KW"/>
</dbReference>
<dbReference type="SFLD" id="SFLDG01017">
    <property type="entry name" value="Polyprenyl_Transferase_Like"/>
    <property type="match status" value="1"/>
</dbReference>